<dbReference type="Proteomes" id="UP000732380">
    <property type="component" value="Unassembled WGS sequence"/>
</dbReference>
<comment type="caution">
    <text evidence="1">The sequence shown here is derived from an EMBL/GenBank/DDBJ whole genome shotgun (WGS) entry which is preliminary data.</text>
</comment>
<accession>A0A9P7TSD2</accession>
<name>A0A9P7TSD2_9HYPO</name>
<gene>
    <name evidence="1" type="ORF">E4U13_003476</name>
</gene>
<organism evidence="1 2">
    <name type="scientific">Claviceps humidiphila</name>
    <dbReference type="NCBI Taxonomy" id="1294629"/>
    <lineage>
        <taxon>Eukaryota</taxon>
        <taxon>Fungi</taxon>
        <taxon>Dikarya</taxon>
        <taxon>Ascomycota</taxon>
        <taxon>Pezizomycotina</taxon>
        <taxon>Sordariomycetes</taxon>
        <taxon>Hypocreomycetidae</taxon>
        <taxon>Hypocreales</taxon>
        <taxon>Clavicipitaceae</taxon>
        <taxon>Claviceps</taxon>
    </lineage>
</organism>
<proteinExistence type="predicted"/>
<reference evidence="1 2" key="1">
    <citation type="journal article" date="2020" name="bioRxiv">
        <title>Whole genome comparisons of ergot fungi reveals the divergence and evolution of species within the genus Claviceps are the result of varying mechanisms driving genome evolution and host range expansion.</title>
        <authorList>
            <person name="Wyka S.A."/>
            <person name="Mondo S.J."/>
            <person name="Liu M."/>
            <person name="Dettman J."/>
            <person name="Nalam V."/>
            <person name="Broders K.D."/>
        </authorList>
    </citation>
    <scope>NUCLEOTIDE SEQUENCE [LARGE SCALE GENOMIC DNA]</scope>
    <source>
        <strain evidence="1 2">LM576</strain>
    </source>
</reference>
<dbReference type="AlphaFoldDB" id="A0A9P7TSD2"/>
<sequence>MQDQSPALLESNLLANSKIMPEMRKKARKHRKPRKKLQLVQCGSPGVTMFLKSTAAITRIAAQGYACTLSMGMPVICESVDGEDEG</sequence>
<protein>
    <submittedName>
        <fullName evidence="1">Uncharacterized protein</fullName>
    </submittedName>
</protein>
<keyword evidence="2" id="KW-1185">Reference proteome</keyword>
<evidence type="ECO:0000313" key="1">
    <source>
        <dbReference type="EMBL" id="KAG6114164.1"/>
    </source>
</evidence>
<dbReference type="EMBL" id="SRQM01000271">
    <property type="protein sequence ID" value="KAG6114164.1"/>
    <property type="molecule type" value="Genomic_DNA"/>
</dbReference>
<evidence type="ECO:0000313" key="2">
    <source>
        <dbReference type="Proteomes" id="UP000732380"/>
    </source>
</evidence>